<accession>A0AAV4V7N5</accession>
<keyword evidence="2" id="KW-1185">Reference proteome</keyword>
<sequence length="73" mass="8590">MDGFLHALRCEGEGPWWWRWAASFIITHYYSEMKRFHFRRSLAIDQSGGEETGHPFLPCITTTEKAESQPRKC</sequence>
<comment type="caution">
    <text evidence="1">The sequence shown here is derived from an EMBL/GenBank/DDBJ whole genome shotgun (WGS) entry which is preliminary data.</text>
</comment>
<evidence type="ECO:0000313" key="2">
    <source>
        <dbReference type="Proteomes" id="UP001054945"/>
    </source>
</evidence>
<dbReference type="Proteomes" id="UP001054945">
    <property type="component" value="Unassembled WGS sequence"/>
</dbReference>
<dbReference type="AlphaFoldDB" id="A0AAV4V7N5"/>
<dbReference type="EMBL" id="BPLR01014102">
    <property type="protein sequence ID" value="GIY66247.1"/>
    <property type="molecule type" value="Genomic_DNA"/>
</dbReference>
<evidence type="ECO:0000313" key="1">
    <source>
        <dbReference type="EMBL" id="GIY66247.1"/>
    </source>
</evidence>
<reference evidence="1 2" key="1">
    <citation type="submission" date="2021-06" db="EMBL/GenBank/DDBJ databases">
        <title>Caerostris extrusa draft genome.</title>
        <authorList>
            <person name="Kono N."/>
            <person name="Arakawa K."/>
        </authorList>
    </citation>
    <scope>NUCLEOTIDE SEQUENCE [LARGE SCALE GENOMIC DNA]</scope>
</reference>
<name>A0AAV4V7N5_CAEEX</name>
<protein>
    <submittedName>
        <fullName evidence="1">Uncharacterized protein</fullName>
    </submittedName>
</protein>
<proteinExistence type="predicted"/>
<organism evidence="1 2">
    <name type="scientific">Caerostris extrusa</name>
    <name type="common">Bark spider</name>
    <name type="synonym">Caerostris bankana</name>
    <dbReference type="NCBI Taxonomy" id="172846"/>
    <lineage>
        <taxon>Eukaryota</taxon>
        <taxon>Metazoa</taxon>
        <taxon>Ecdysozoa</taxon>
        <taxon>Arthropoda</taxon>
        <taxon>Chelicerata</taxon>
        <taxon>Arachnida</taxon>
        <taxon>Araneae</taxon>
        <taxon>Araneomorphae</taxon>
        <taxon>Entelegynae</taxon>
        <taxon>Araneoidea</taxon>
        <taxon>Araneidae</taxon>
        <taxon>Caerostris</taxon>
    </lineage>
</organism>
<gene>
    <name evidence="1" type="ORF">CEXT_642341</name>
</gene>